<dbReference type="eggNOG" id="COG2259">
    <property type="taxonomic scope" value="Bacteria"/>
</dbReference>
<feature type="transmembrane region" description="Helical" evidence="5">
    <location>
        <begin position="91"/>
        <end position="111"/>
    </location>
</feature>
<keyword evidence="8" id="KW-1185">Reference proteome</keyword>
<dbReference type="STRING" id="760192.Halhy_5606"/>
<proteinExistence type="predicted"/>
<evidence type="ECO:0000313" key="7">
    <source>
        <dbReference type="EMBL" id="AEE53430.1"/>
    </source>
</evidence>
<evidence type="ECO:0000256" key="1">
    <source>
        <dbReference type="ARBA" id="ARBA00004141"/>
    </source>
</evidence>
<accession>F4KUM7</accession>
<feature type="transmembrane region" description="Helical" evidence="5">
    <location>
        <begin position="183"/>
        <end position="201"/>
    </location>
</feature>
<evidence type="ECO:0000256" key="3">
    <source>
        <dbReference type="ARBA" id="ARBA00022989"/>
    </source>
</evidence>
<name>F4KUM7_HALH1</name>
<gene>
    <name evidence="7" type="ordered locus">Halhy_5606</name>
</gene>
<reference evidence="7 8" key="1">
    <citation type="journal article" date="2011" name="Stand. Genomic Sci.">
        <title>Complete genome sequence of Haliscomenobacter hydrossis type strain (O).</title>
        <authorList>
            <consortium name="US DOE Joint Genome Institute (JGI-PGF)"/>
            <person name="Daligault H."/>
            <person name="Lapidus A."/>
            <person name="Zeytun A."/>
            <person name="Nolan M."/>
            <person name="Lucas S."/>
            <person name="Del Rio T.G."/>
            <person name="Tice H."/>
            <person name="Cheng J.F."/>
            <person name="Tapia R."/>
            <person name="Han C."/>
            <person name="Goodwin L."/>
            <person name="Pitluck S."/>
            <person name="Liolios K."/>
            <person name="Pagani I."/>
            <person name="Ivanova N."/>
            <person name="Huntemann M."/>
            <person name="Mavromatis K."/>
            <person name="Mikhailova N."/>
            <person name="Pati A."/>
            <person name="Chen A."/>
            <person name="Palaniappan K."/>
            <person name="Land M."/>
            <person name="Hauser L."/>
            <person name="Brambilla E.M."/>
            <person name="Rohde M."/>
            <person name="Verbarg S."/>
            <person name="Goker M."/>
            <person name="Bristow J."/>
            <person name="Eisen J.A."/>
            <person name="Markowitz V."/>
            <person name="Hugenholtz P."/>
            <person name="Kyrpides N.C."/>
            <person name="Klenk H.P."/>
            <person name="Woyke T."/>
        </authorList>
    </citation>
    <scope>NUCLEOTIDE SEQUENCE [LARGE SCALE GENOMIC DNA]</scope>
    <source>
        <strain evidence="8">ATCC 27775 / DSM 1100 / LMG 10767 / O</strain>
    </source>
</reference>
<feature type="transmembrane region" description="Helical" evidence="5">
    <location>
        <begin position="118"/>
        <end position="139"/>
    </location>
</feature>
<organism evidence="7 8">
    <name type="scientific">Haliscomenobacter hydrossis (strain ATCC 27775 / DSM 1100 / LMG 10767 / O)</name>
    <dbReference type="NCBI Taxonomy" id="760192"/>
    <lineage>
        <taxon>Bacteria</taxon>
        <taxon>Pseudomonadati</taxon>
        <taxon>Bacteroidota</taxon>
        <taxon>Saprospiria</taxon>
        <taxon>Saprospirales</taxon>
        <taxon>Haliscomenobacteraceae</taxon>
        <taxon>Haliscomenobacter</taxon>
    </lineage>
</organism>
<keyword evidence="2 5" id="KW-0812">Transmembrane</keyword>
<dbReference type="GO" id="GO:0030416">
    <property type="term" value="P:methylamine metabolic process"/>
    <property type="evidence" value="ECO:0007669"/>
    <property type="project" value="InterPro"/>
</dbReference>
<dbReference type="AlphaFoldDB" id="F4KUM7"/>
<evidence type="ECO:0000313" key="8">
    <source>
        <dbReference type="Proteomes" id="UP000008461"/>
    </source>
</evidence>
<keyword evidence="3 5" id="KW-1133">Transmembrane helix</keyword>
<feature type="domain" description="Methylamine utilisation protein MauE" evidence="6">
    <location>
        <begin position="31"/>
        <end position="140"/>
    </location>
</feature>
<comment type="subcellular location">
    <subcellularLocation>
        <location evidence="1">Membrane</location>
        <topology evidence="1">Multi-pass membrane protein</topology>
    </subcellularLocation>
</comment>
<feature type="transmembrane region" description="Helical" evidence="5">
    <location>
        <begin position="6"/>
        <end position="25"/>
    </location>
</feature>
<sequence>MTIFTLILYVAIVAALFTLVTKFVLKKVNNLLVSFLQHFCGVLFVFSGFVKAIDPLGTAYKMEQYFAKFESTFEETWVSFIAPLFPMLTKYVNGFSVFMIVFEILLGVMLITGSSRRFTAWAFFLLVLFFTFLTGFTYLTGFVPTEANFFDFGKWGPFVETNMQVTDCGCFGDFLKLKPKVSFLKDIFLLVPALIFTFGFRKMHQLFTLPVRSLLNVATVLGITLYCFNNYIWDIPAINFRPFKPGVDVVKQKEAEEKALQDVKILAYRLTEKKTGKVIEVPYDQFLKELDKYPGEKYEFDQVKSEPAIPITKINDFDLTGPDGSSVTEDWKSIKGYHFMIVAYKLYGEETGSRTETVQDTVFKTGPDSTRVVDSISTRSITIKSYEWDEHYLTKWKKVVEEMTKADKADIMVYAITSPYDPAMIDAFKAKTGFDFLTLRADDILLKTIIRSNPGVLLFKDGTILEDWHIRKLPSFEEIKAKYMK</sequence>
<dbReference type="EMBL" id="CP002691">
    <property type="protein sequence ID" value="AEE53430.1"/>
    <property type="molecule type" value="Genomic_DNA"/>
</dbReference>
<evidence type="ECO:0000259" key="6">
    <source>
        <dbReference type="Pfam" id="PF07291"/>
    </source>
</evidence>
<evidence type="ECO:0000256" key="4">
    <source>
        <dbReference type="ARBA" id="ARBA00023136"/>
    </source>
</evidence>
<dbReference type="Proteomes" id="UP000008461">
    <property type="component" value="Chromosome"/>
</dbReference>
<dbReference type="Pfam" id="PF07291">
    <property type="entry name" value="MauE"/>
    <property type="match status" value="1"/>
</dbReference>
<dbReference type="InterPro" id="IPR009908">
    <property type="entry name" value="Methylamine_util_MauE"/>
</dbReference>
<dbReference type="KEGG" id="hhy:Halhy_5606"/>
<feature type="transmembrane region" description="Helical" evidence="5">
    <location>
        <begin position="213"/>
        <end position="233"/>
    </location>
</feature>
<evidence type="ECO:0000256" key="2">
    <source>
        <dbReference type="ARBA" id="ARBA00022692"/>
    </source>
</evidence>
<feature type="transmembrane region" description="Helical" evidence="5">
    <location>
        <begin position="32"/>
        <end position="53"/>
    </location>
</feature>
<dbReference type="HOGENOM" id="CLU_483029_0_0_10"/>
<evidence type="ECO:0000256" key="5">
    <source>
        <dbReference type="SAM" id="Phobius"/>
    </source>
</evidence>
<keyword evidence="4 5" id="KW-0472">Membrane</keyword>
<protein>
    <recommendedName>
        <fullName evidence="6">Methylamine utilisation protein MauE domain-containing protein</fullName>
    </recommendedName>
</protein>
<dbReference type="RefSeq" id="WP_013767959.1">
    <property type="nucleotide sequence ID" value="NC_015510.1"/>
</dbReference>
<dbReference type="GO" id="GO:0016020">
    <property type="term" value="C:membrane"/>
    <property type="evidence" value="ECO:0007669"/>
    <property type="project" value="UniProtKB-SubCell"/>
</dbReference>
<reference key="2">
    <citation type="submission" date="2011-04" db="EMBL/GenBank/DDBJ databases">
        <title>Complete sequence of chromosome of Haliscomenobacter hydrossis DSM 1100.</title>
        <authorList>
            <consortium name="US DOE Joint Genome Institute (JGI-PGF)"/>
            <person name="Lucas S."/>
            <person name="Han J."/>
            <person name="Lapidus A."/>
            <person name="Bruce D."/>
            <person name="Goodwin L."/>
            <person name="Pitluck S."/>
            <person name="Peters L."/>
            <person name="Kyrpides N."/>
            <person name="Mavromatis K."/>
            <person name="Ivanova N."/>
            <person name="Ovchinnikova G."/>
            <person name="Pagani I."/>
            <person name="Daligault H."/>
            <person name="Detter J.C."/>
            <person name="Han C."/>
            <person name="Land M."/>
            <person name="Hauser L."/>
            <person name="Markowitz V."/>
            <person name="Cheng J.-F."/>
            <person name="Hugenholtz P."/>
            <person name="Woyke T."/>
            <person name="Wu D."/>
            <person name="Verbarg S."/>
            <person name="Frueling A."/>
            <person name="Brambilla E."/>
            <person name="Klenk H.-P."/>
            <person name="Eisen J.A."/>
        </authorList>
    </citation>
    <scope>NUCLEOTIDE SEQUENCE</scope>
    <source>
        <strain>DSM 1100</strain>
    </source>
</reference>
<dbReference type="OrthoDB" id="648842at2"/>